<dbReference type="Proteomes" id="UP001445268">
    <property type="component" value="Plasmid unnamed1"/>
</dbReference>
<accession>A0ABZ3E695</accession>
<sequence>MTEEKESKILQEVLHKVEGTKPAIVSKPWFNWVLWIACVLILASFFQWYESAGHPAILVGGGGLVGILVGAISVLQAGEKNWSVIKDYIDEPAIREKLDDSAT</sequence>
<dbReference type="EMBL" id="CP152381">
    <property type="protein sequence ID" value="XAF56011.1"/>
    <property type="molecule type" value="Genomic_DNA"/>
</dbReference>
<name>A0ABZ3E695_9GAMM</name>
<keyword evidence="1" id="KW-0472">Membrane</keyword>
<feature type="transmembrane region" description="Helical" evidence="1">
    <location>
        <begin position="29"/>
        <end position="49"/>
    </location>
</feature>
<dbReference type="Proteomes" id="UP001445268">
    <property type="component" value="Chromosome"/>
</dbReference>
<evidence type="ECO:0000313" key="3">
    <source>
        <dbReference type="EMBL" id="XAF56011.1"/>
    </source>
</evidence>
<gene>
    <name evidence="2" type="ORF">AAGT77_06390</name>
    <name evidence="3" type="ORF">AAGT77_18935</name>
</gene>
<organism evidence="2 4">
    <name type="scientific">Marinobacter alkaliphilus</name>
    <dbReference type="NCBI Taxonomy" id="254719"/>
    <lineage>
        <taxon>Bacteria</taxon>
        <taxon>Pseudomonadati</taxon>
        <taxon>Pseudomonadota</taxon>
        <taxon>Gammaproteobacteria</taxon>
        <taxon>Pseudomonadales</taxon>
        <taxon>Marinobacteraceae</taxon>
        <taxon>Marinobacter</taxon>
    </lineage>
</organism>
<reference evidence="2 4" key="1">
    <citation type="submission" date="2024-04" db="EMBL/GenBank/DDBJ databases">
        <title>Marinobacter sp. SBY-1.</title>
        <authorList>
            <person name="Pan C."/>
        </authorList>
    </citation>
    <scope>NUCLEOTIDE SEQUENCE [LARGE SCALE GENOMIC DNA]</scope>
    <source>
        <strain evidence="2 4">SBY-1</strain>
        <plasmid evidence="3 4">unnamed1</plasmid>
    </source>
</reference>
<evidence type="ECO:0000256" key="1">
    <source>
        <dbReference type="SAM" id="Phobius"/>
    </source>
</evidence>
<protein>
    <submittedName>
        <fullName evidence="2">Uncharacterized protein</fullName>
    </submittedName>
</protein>
<dbReference type="RefSeq" id="WP_342632183.1">
    <property type="nucleotide sequence ID" value="NZ_CP152380.1"/>
</dbReference>
<geneLocation type="plasmid" evidence="3 4">
    <name>unnamed1</name>
</geneLocation>
<feature type="transmembrane region" description="Helical" evidence="1">
    <location>
        <begin position="55"/>
        <end position="75"/>
    </location>
</feature>
<keyword evidence="4" id="KW-1185">Reference proteome</keyword>
<dbReference type="EMBL" id="CP152380">
    <property type="protein sequence ID" value="XAF55173.1"/>
    <property type="molecule type" value="Genomic_DNA"/>
</dbReference>
<proteinExistence type="predicted"/>
<keyword evidence="1" id="KW-1133">Transmembrane helix</keyword>
<evidence type="ECO:0000313" key="2">
    <source>
        <dbReference type="EMBL" id="XAF55173.1"/>
    </source>
</evidence>
<keyword evidence="3" id="KW-0614">Plasmid</keyword>
<keyword evidence="1" id="KW-0812">Transmembrane</keyword>
<evidence type="ECO:0000313" key="4">
    <source>
        <dbReference type="Proteomes" id="UP001445268"/>
    </source>
</evidence>